<comment type="caution">
    <text evidence="1">The sequence shown here is derived from an EMBL/GenBank/DDBJ whole genome shotgun (WGS) entry which is preliminary data.</text>
</comment>
<organism evidence="1 2">
    <name type="scientific">Catenulispora yoronensis</name>
    <dbReference type="NCBI Taxonomy" id="450799"/>
    <lineage>
        <taxon>Bacteria</taxon>
        <taxon>Bacillati</taxon>
        <taxon>Actinomycetota</taxon>
        <taxon>Actinomycetes</taxon>
        <taxon>Catenulisporales</taxon>
        <taxon>Catenulisporaceae</taxon>
        <taxon>Catenulispora</taxon>
    </lineage>
</organism>
<dbReference type="EMBL" id="BAAAQN010000004">
    <property type="protein sequence ID" value="GAA2016361.1"/>
    <property type="molecule type" value="Genomic_DNA"/>
</dbReference>
<sequence length="355" mass="38039">MSSSEQAPPSRAEISPELLEAIVAKLLPGIVAEQLAALGIGSPTSVASAASAPAPLADAVLSLDSVPPVRTRVAAEVIAAYEAELAAVVFDPEAPSATPEARELHWTAKRALDHARRALAEAEHDDGRAVAKEIADGREALDDLRESGVGTDLTIEPTTAPGTALGPEPAAYRWIGRDDQTIALDRPATHRTTFIAVTILDTWAPTVKVHLLESGSRRLKHVAKTTADRATANLIPLPPNVTHVRVDANWRARWELRIVDLSDISPLATTASGPRGGFVHCTAVGARAILQTVNELEFHQIAVCDCTELCRNASHQQPVRLRWYAEGTRMQITLPEEPCVLWAKTSAGWSIDVLP</sequence>
<reference evidence="2" key="1">
    <citation type="journal article" date="2019" name="Int. J. Syst. Evol. Microbiol.">
        <title>The Global Catalogue of Microorganisms (GCM) 10K type strain sequencing project: providing services to taxonomists for standard genome sequencing and annotation.</title>
        <authorList>
            <consortium name="The Broad Institute Genomics Platform"/>
            <consortium name="The Broad Institute Genome Sequencing Center for Infectious Disease"/>
            <person name="Wu L."/>
            <person name="Ma J."/>
        </authorList>
    </citation>
    <scope>NUCLEOTIDE SEQUENCE [LARGE SCALE GENOMIC DNA]</scope>
    <source>
        <strain evidence="2">JCM 16014</strain>
    </source>
</reference>
<name>A0ABP5F4Q0_9ACTN</name>
<accession>A0ABP5F4Q0</accession>
<keyword evidence="2" id="KW-1185">Reference proteome</keyword>
<evidence type="ECO:0008006" key="3">
    <source>
        <dbReference type="Google" id="ProtNLM"/>
    </source>
</evidence>
<dbReference type="Proteomes" id="UP001500751">
    <property type="component" value="Unassembled WGS sequence"/>
</dbReference>
<dbReference type="RefSeq" id="WP_344664281.1">
    <property type="nucleotide sequence ID" value="NZ_BAAAQN010000004.1"/>
</dbReference>
<evidence type="ECO:0000313" key="2">
    <source>
        <dbReference type="Proteomes" id="UP001500751"/>
    </source>
</evidence>
<protein>
    <recommendedName>
        <fullName evidence="3">DUF222 domain-containing protein</fullName>
    </recommendedName>
</protein>
<gene>
    <name evidence="1" type="ORF">GCM10009839_09880</name>
</gene>
<proteinExistence type="predicted"/>
<evidence type="ECO:0000313" key="1">
    <source>
        <dbReference type="EMBL" id="GAA2016361.1"/>
    </source>
</evidence>